<feature type="compositionally biased region" description="Basic and acidic residues" evidence="1">
    <location>
        <begin position="32"/>
        <end position="46"/>
    </location>
</feature>
<dbReference type="EMBL" id="LQOM01000035">
    <property type="protein sequence ID" value="ORV10382.1"/>
    <property type="molecule type" value="Genomic_DNA"/>
</dbReference>
<dbReference type="InterPro" id="IPR011112">
    <property type="entry name" value="Rho-like_N"/>
</dbReference>
<feature type="compositionally biased region" description="Basic residues" evidence="1">
    <location>
        <begin position="1"/>
        <end position="10"/>
    </location>
</feature>
<reference evidence="3 5" key="1">
    <citation type="submission" date="2016-01" db="EMBL/GenBank/DDBJ databases">
        <title>The new phylogeny of the genus Mycobacterium.</title>
        <authorList>
            <person name="Tarcisio F."/>
            <person name="Conor M."/>
            <person name="Antonella G."/>
            <person name="Elisabetta G."/>
            <person name="Giulia F.S."/>
            <person name="Sara T."/>
            <person name="Anna F."/>
            <person name="Clotilde B."/>
            <person name="Roberto B."/>
            <person name="Veronica D.S."/>
            <person name="Fabio R."/>
            <person name="Monica P."/>
            <person name="Olivier J."/>
            <person name="Enrico T."/>
            <person name="Nicola S."/>
        </authorList>
    </citation>
    <scope>NUCLEOTIDE SEQUENCE [LARGE SCALE GENOMIC DNA]</scope>
    <source>
        <strain evidence="3 5">DSM 44243</strain>
    </source>
</reference>
<organism evidence="3 5">
    <name type="scientific">Mycobacterium celatum</name>
    <dbReference type="NCBI Taxonomy" id="28045"/>
    <lineage>
        <taxon>Bacteria</taxon>
        <taxon>Bacillati</taxon>
        <taxon>Actinomycetota</taxon>
        <taxon>Actinomycetes</taxon>
        <taxon>Mycobacteriales</taxon>
        <taxon>Mycobacteriaceae</taxon>
        <taxon>Mycobacterium</taxon>
    </lineage>
</organism>
<dbReference type="Pfam" id="PF06150">
    <property type="entry name" value="ChaB"/>
    <property type="match status" value="1"/>
</dbReference>
<dbReference type="Proteomes" id="UP000193907">
    <property type="component" value="Unassembled WGS sequence"/>
</dbReference>
<evidence type="ECO:0000313" key="3">
    <source>
        <dbReference type="EMBL" id="ORV10382.1"/>
    </source>
</evidence>
<feature type="region of interest" description="Disordered" evidence="1">
    <location>
        <begin position="1"/>
        <end position="46"/>
    </location>
</feature>
<sequence length="137" mass="15084">MPKTTKGGKAKKSELPSTLQRSSANAQRTFAKAHDAAAEEYGSEQRAHRVAYSALKRSFEKVGDHWEPKKKKGPSDKRAERGGLRNPIPSAEGVDANASKKHLLDVARRLDVPGRSTMNKAELVDAIKKANRRARAR</sequence>
<dbReference type="InterPro" id="IPR037205">
    <property type="entry name" value="ChaB_sf"/>
</dbReference>
<accession>A0A1X1RNN1</accession>
<dbReference type="RefSeq" id="WP_062539725.1">
    <property type="nucleotide sequence ID" value="NZ_BBUN01000137.1"/>
</dbReference>
<name>A0A1X1RNN1_MYCCE</name>
<gene>
    <name evidence="3" type="ORF">AWB95_15990</name>
    <name evidence="4" type="ORF">CQY23_11235</name>
</gene>
<feature type="domain" description="Rho termination factor-like N-terminal" evidence="2">
    <location>
        <begin position="103"/>
        <end position="131"/>
    </location>
</feature>
<reference evidence="4 6" key="2">
    <citation type="journal article" date="2017" name="Infect. Genet. Evol.">
        <title>The new phylogeny of the genus Mycobacterium: The old and the news.</title>
        <authorList>
            <person name="Tortoli E."/>
            <person name="Fedrizzi T."/>
            <person name="Meehan C.J."/>
            <person name="Trovato A."/>
            <person name="Grottola A."/>
            <person name="Giacobazzi E."/>
            <person name="Serpini G.F."/>
            <person name="Tagliazucchi S."/>
            <person name="Fabio A."/>
            <person name="Bettua C."/>
            <person name="Bertorelli R."/>
            <person name="Frascaro F."/>
            <person name="De Sanctis V."/>
            <person name="Pecorari M."/>
            <person name="Jousson O."/>
            <person name="Segata N."/>
            <person name="Cirillo D.M."/>
        </authorList>
    </citation>
    <scope>NUCLEOTIDE SEQUENCE [LARGE SCALE GENOMIC DNA]</scope>
    <source>
        <strain evidence="4 6">NCTC 12882</strain>
    </source>
</reference>
<dbReference type="GO" id="GO:0006353">
    <property type="term" value="P:DNA-templated transcription termination"/>
    <property type="evidence" value="ECO:0007669"/>
    <property type="project" value="InterPro"/>
</dbReference>
<dbReference type="AlphaFoldDB" id="A0A1X1RNN1"/>
<dbReference type="Proteomes" id="UP000230971">
    <property type="component" value="Unassembled WGS sequence"/>
</dbReference>
<comment type="caution">
    <text evidence="3">The sequence shown here is derived from an EMBL/GenBank/DDBJ whole genome shotgun (WGS) entry which is preliminary data.</text>
</comment>
<dbReference type="SUPFAM" id="SSF140376">
    <property type="entry name" value="ChaB-like"/>
    <property type="match status" value="1"/>
</dbReference>
<keyword evidence="5" id="KW-1185">Reference proteome</keyword>
<proteinExistence type="predicted"/>
<dbReference type="Gene3D" id="1.10.1740.70">
    <property type="entry name" value="ChaB"/>
    <property type="match status" value="1"/>
</dbReference>
<evidence type="ECO:0000313" key="5">
    <source>
        <dbReference type="Proteomes" id="UP000193907"/>
    </source>
</evidence>
<feature type="compositionally biased region" description="Polar residues" evidence="1">
    <location>
        <begin position="15"/>
        <end position="28"/>
    </location>
</feature>
<dbReference type="InterPro" id="IPR009317">
    <property type="entry name" value="ChaB"/>
</dbReference>
<dbReference type="Pfam" id="PF07498">
    <property type="entry name" value="Rho_N"/>
    <property type="match status" value="1"/>
</dbReference>
<evidence type="ECO:0000313" key="4">
    <source>
        <dbReference type="EMBL" id="PIB78990.1"/>
    </source>
</evidence>
<dbReference type="OrthoDB" id="3731224at2"/>
<dbReference type="EMBL" id="PDKV01000011">
    <property type="protein sequence ID" value="PIB78990.1"/>
    <property type="molecule type" value="Genomic_DNA"/>
</dbReference>
<feature type="region of interest" description="Disordered" evidence="1">
    <location>
        <begin position="62"/>
        <end position="96"/>
    </location>
</feature>
<evidence type="ECO:0000256" key="1">
    <source>
        <dbReference type="SAM" id="MobiDB-lite"/>
    </source>
</evidence>
<dbReference type="STRING" id="28045.AWB95_15990"/>
<evidence type="ECO:0000313" key="6">
    <source>
        <dbReference type="Proteomes" id="UP000230971"/>
    </source>
</evidence>
<protein>
    <submittedName>
        <fullName evidence="3">Cation transport regulator ChaB</fullName>
    </submittedName>
</protein>
<evidence type="ECO:0000259" key="2">
    <source>
        <dbReference type="Pfam" id="PF07498"/>
    </source>
</evidence>
<feature type="compositionally biased region" description="Basic and acidic residues" evidence="1">
    <location>
        <begin position="62"/>
        <end position="83"/>
    </location>
</feature>